<accession>A0A212LR23</accession>
<dbReference type="AlphaFoldDB" id="A0A212LR23"/>
<sequence>MTKIQMGLKLHLNQVSIYPLTALSKILNLF</sequence>
<protein>
    <submittedName>
        <fullName evidence="1">Uncharacterized protein</fullName>
    </submittedName>
</protein>
<reference evidence="1" key="1">
    <citation type="submission" date="2016-08" db="EMBL/GenBank/DDBJ databases">
        <authorList>
            <person name="Seilhamer J.J."/>
        </authorList>
    </citation>
    <scope>NUCLEOTIDE SEQUENCE</scope>
    <source>
        <strain evidence="1">86</strain>
    </source>
</reference>
<gene>
    <name evidence="1" type="ORF">KL86SPO_30223</name>
</gene>
<name>A0A212LR23_9FIRM</name>
<evidence type="ECO:0000313" key="1">
    <source>
        <dbReference type="EMBL" id="SCM80045.1"/>
    </source>
</evidence>
<proteinExistence type="predicted"/>
<organism evidence="1">
    <name type="scientific">uncultured Sporomusa sp</name>
    <dbReference type="NCBI Taxonomy" id="307249"/>
    <lineage>
        <taxon>Bacteria</taxon>
        <taxon>Bacillati</taxon>
        <taxon>Bacillota</taxon>
        <taxon>Negativicutes</taxon>
        <taxon>Selenomonadales</taxon>
        <taxon>Sporomusaceae</taxon>
        <taxon>Sporomusa</taxon>
        <taxon>environmental samples</taxon>
    </lineage>
</organism>
<dbReference type="EMBL" id="FMJE01000003">
    <property type="protein sequence ID" value="SCM80045.1"/>
    <property type="molecule type" value="Genomic_DNA"/>
</dbReference>